<name>A0A3N4JY88_9PEZI</name>
<protein>
    <submittedName>
        <fullName evidence="1">Uncharacterized protein</fullName>
    </submittedName>
</protein>
<dbReference type="EMBL" id="ML120363">
    <property type="protein sequence ID" value="RPB03326.1"/>
    <property type="molecule type" value="Genomic_DNA"/>
</dbReference>
<organism evidence="1 2">
    <name type="scientific">Choiromyces venosus 120613-1</name>
    <dbReference type="NCBI Taxonomy" id="1336337"/>
    <lineage>
        <taxon>Eukaryota</taxon>
        <taxon>Fungi</taxon>
        <taxon>Dikarya</taxon>
        <taxon>Ascomycota</taxon>
        <taxon>Pezizomycotina</taxon>
        <taxon>Pezizomycetes</taxon>
        <taxon>Pezizales</taxon>
        <taxon>Tuberaceae</taxon>
        <taxon>Choiromyces</taxon>
    </lineage>
</organism>
<evidence type="ECO:0000313" key="1">
    <source>
        <dbReference type="EMBL" id="RPB03326.1"/>
    </source>
</evidence>
<reference evidence="1 2" key="1">
    <citation type="journal article" date="2018" name="Nat. Ecol. Evol.">
        <title>Pezizomycetes genomes reveal the molecular basis of ectomycorrhizal truffle lifestyle.</title>
        <authorList>
            <person name="Murat C."/>
            <person name="Payen T."/>
            <person name="Noel B."/>
            <person name="Kuo A."/>
            <person name="Morin E."/>
            <person name="Chen J."/>
            <person name="Kohler A."/>
            <person name="Krizsan K."/>
            <person name="Balestrini R."/>
            <person name="Da Silva C."/>
            <person name="Montanini B."/>
            <person name="Hainaut M."/>
            <person name="Levati E."/>
            <person name="Barry K.W."/>
            <person name="Belfiori B."/>
            <person name="Cichocki N."/>
            <person name="Clum A."/>
            <person name="Dockter R.B."/>
            <person name="Fauchery L."/>
            <person name="Guy J."/>
            <person name="Iotti M."/>
            <person name="Le Tacon F."/>
            <person name="Lindquist E.A."/>
            <person name="Lipzen A."/>
            <person name="Malagnac F."/>
            <person name="Mello A."/>
            <person name="Molinier V."/>
            <person name="Miyauchi S."/>
            <person name="Poulain J."/>
            <person name="Riccioni C."/>
            <person name="Rubini A."/>
            <person name="Sitrit Y."/>
            <person name="Splivallo R."/>
            <person name="Traeger S."/>
            <person name="Wang M."/>
            <person name="Zifcakova L."/>
            <person name="Wipf D."/>
            <person name="Zambonelli A."/>
            <person name="Paolocci F."/>
            <person name="Nowrousian M."/>
            <person name="Ottonello S."/>
            <person name="Baldrian P."/>
            <person name="Spatafora J.W."/>
            <person name="Henrissat B."/>
            <person name="Nagy L.G."/>
            <person name="Aury J.M."/>
            <person name="Wincker P."/>
            <person name="Grigoriev I.V."/>
            <person name="Bonfante P."/>
            <person name="Martin F.M."/>
        </authorList>
    </citation>
    <scope>NUCLEOTIDE SEQUENCE [LARGE SCALE GENOMIC DNA]</scope>
    <source>
        <strain evidence="1 2">120613-1</strain>
    </source>
</reference>
<proteinExistence type="predicted"/>
<gene>
    <name evidence="1" type="ORF">L873DRAFT_232004</name>
</gene>
<dbReference type="PROSITE" id="PS51257">
    <property type="entry name" value="PROKAR_LIPOPROTEIN"/>
    <property type="match status" value="1"/>
</dbReference>
<dbReference type="AlphaFoldDB" id="A0A3N4JY88"/>
<accession>A0A3N4JY88</accession>
<keyword evidence="2" id="KW-1185">Reference proteome</keyword>
<evidence type="ECO:0000313" key="2">
    <source>
        <dbReference type="Proteomes" id="UP000276215"/>
    </source>
</evidence>
<dbReference type="Proteomes" id="UP000276215">
    <property type="component" value="Unassembled WGS sequence"/>
</dbReference>
<sequence length="98" mass="11541">MKLFELDISLLAPYTEGEQQWGAANPLLLTTSCWKRCGYYGNRCMVYVFHWFGQLSWYHHMRVMENDAGCLVILALDEGEGWLVVRFGNRNNRYHFSD</sequence>